<dbReference type="InterPro" id="IPR006311">
    <property type="entry name" value="TAT_signal"/>
</dbReference>
<keyword evidence="2" id="KW-0472">Membrane</keyword>
<feature type="compositionally biased region" description="Basic and acidic residues" evidence="1">
    <location>
        <begin position="1"/>
        <end position="16"/>
    </location>
</feature>
<evidence type="ECO:0000256" key="2">
    <source>
        <dbReference type="SAM" id="Phobius"/>
    </source>
</evidence>
<accession>A0A0F6YNB1</accession>
<sequence>MSDKKTDPEVAKKTLTLDDADIVSERSGSEEPAPVTRRSMLGVIGVLAGGAAAAVLPGCVVRRRPVVYAQAPAAPPGATVVVQAPQGRYRTGVTDSDGGAYADPAGYGRGQQRQAYTGLTDSDGGAYADPAGYGRGVYGRTSGITDSDGGPYADPAGNGRGTGRVGYTGITDSDGGPYADPAGQGRGRWR</sequence>
<proteinExistence type="predicted"/>
<dbReference type="EMBL" id="CP011125">
    <property type="protein sequence ID" value="AKF11701.1"/>
    <property type="molecule type" value="Genomic_DNA"/>
</dbReference>
<evidence type="ECO:0000313" key="4">
    <source>
        <dbReference type="Proteomes" id="UP000034883"/>
    </source>
</evidence>
<feature type="region of interest" description="Disordered" evidence="1">
    <location>
        <begin position="144"/>
        <end position="190"/>
    </location>
</feature>
<dbReference type="Proteomes" id="UP000034883">
    <property type="component" value="Chromosome"/>
</dbReference>
<keyword evidence="2" id="KW-1133">Transmembrane helix</keyword>
<dbReference type="RefSeq" id="WP_053238541.1">
    <property type="nucleotide sequence ID" value="NZ_CP011125.1"/>
</dbReference>
<organism evidence="3 4">
    <name type="scientific">Sandaracinus amylolyticus</name>
    <dbReference type="NCBI Taxonomy" id="927083"/>
    <lineage>
        <taxon>Bacteria</taxon>
        <taxon>Pseudomonadati</taxon>
        <taxon>Myxococcota</taxon>
        <taxon>Polyangia</taxon>
        <taxon>Polyangiales</taxon>
        <taxon>Sandaracinaceae</taxon>
        <taxon>Sandaracinus</taxon>
    </lineage>
</organism>
<feature type="region of interest" description="Disordered" evidence="1">
    <location>
        <begin position="1"/>
        <end position="35"/>
    </location>
</feature>
<evidence type="ECO:0000313" key="3">
    <source>
        <dbReference type="EMBL" id="AKF11701.1"/>
    </source>
</evidence>
<evidence type="ECO:0000256" key="1">
    <source>
        <dbReference type="SAM" id="MobiDB-lite"/>
    </source>
</evidence>
<dbReference type="PROSITE" id="PS51318">
    <property type="entry name" value="TAT"/>
    <property type="match status" value="1"/>
</dbReference>
<dbReference type="AlphaFoldDB" id="A0A0F6YNB1"/>
<gene>
    <name evidence="3" type="ORF">DB32_008850</name>
</gene>
<dbReference type="KEGG" id="samy:DB32_008850"/>
<dbReference type="STRING" id="927083.DB32_008850"/>
<reference evidence="3 4" key="1">
    <citation type="submission" date="2015-03" db="EMBL/GenBank/DDBJ databases">
        <title>Genome assembly of Sandaracinus amylolyticus DSM 53668.</title>
        <authorList>
            <person name="Sharma G."/>
            <person name="Subramanian S."/>
        </authorList>
    </citation>
    <scope>NUCLEOTIDE SEQUENCE [LARGE SCALE GENOMIC DNA]</scope>
    <source>
        <strain evidence="3 4">DSM 53668</strain>
    </source>
</reference>
<protein>
    <submittedName>
        <fullName evidence="3">RNA-binding protein, RRM domain protein</fullName>
    </submittedName>
</protein>
<name>A0A0F6YNB1_9BACT</name>
<feature type="transmembrane region" description="Helical" evidence="2">
    <location>
        <begin position="40"/>
        <end position="61"/>
    </location>
</feature>
<keyword evidence="2" id="KW-0812">Transmembrane</keyword>
<keyword evidence="4" id="KW-1185">Reference proteome</keyword>